<feature type="domain" description="Methyltransferase FkbM" evidence="1">
    <location>
        <begin position="48"/>
        <end position="220"/>
    </location>
</feature>
<gene>
    <name evidence="2" type="ORF">J2I48_03645</name>
</gene>
<accession>A0A939JWJ7</accession>
<keyword evidence="2" id="KW-0489">Methyltransferase</keyword>
<dbReference type="NCBIfam" id="TIGR01444">
    <property type="entry name" value="fkbM_fam"/>
    <property type="match status" value="1"/>
</dbReference>
<dbReference type="EMBL" id="JAFMYU010000002">
    <property type="protein sequence ID" value="MBO0930069.1"/>
    <property type="molecule type" value="Genomic_DNA"/>
</dbReference>
<evidence type="ECO:0000313" key="3">
    <source>
        <dbReference type="Proteomes" id="UP000664795"/>
    </source>
</evidence>
<dbReference type="InterPro" id="IPR029063">
    <property type="entry name" value="SAM-dependent_MTases_sf"/>
</dbReference>
<comment type="caution">
    <text evidence="2">The sequence shown here is derived from an EMBL/GenBank/DDBJ whole genome shotgun (WGS) entry which is preliminary data.</text>
</comment>
<dbReference type="GO" id="GO:0032259">
    <property type="term" value="P:methylation"/>
    <property type="evidence" value="ECO:0007669"/>
    <property type="project" value="UniProtKB-KW"/>
</dbReference>
<dbReference type="GO" id="GO:0008168">
    <property type="term" value="F:methyltransferase activity"/>
    <property type="evidence" value="ECO:0007669"/>
    <property type="project" value="UniProtKB-KW"/>
</dbReference>
<name>A0A939JWJ7_9BACT</name>
<dbReference type="Proteomes" id="UP000664795">
    <property type="component" value="Unassembled WGS sequence"/>
</dbReference>
<dbReference type="SUPFAM" id="SSF53335">
    <property type="entry name" value="S-adenosyl-L-methionine-dependent methyltransferases"/>
    <property type="match status" value="1"/>
</dbReference>
<dbReference type="Gene3D" id="3.40.50.150">
    <property type="entry name" value="Vaccinia Virus protein VP39"/>
    <property type="match status" value="1"/>
</dbReference>
<dbReference type="InterPro" id="IPR006342">
    <property type="entry name" value="FkbM_mtfrase"/>
</dbReference>
<proteinExistence type="predicted"/>
<keyword evidence="3" id="KW-1185">Reference proteome</keyword>
<protein>
    <submittedName>
        <fullName evidence="2">FkbM family methyltransferase</fullName>
    </submittedName>
</protein>
<organism evidence="2 3">
    <name type="scientific">Fibrella aquatilis</name>
    <dbReference type="NCBI Taxonomy" id="2817059"/>
    <lineage>
        <taxon>Bacteria</taxon>
        <taxon>Pseudomonadati</taxon>
        <taxon>Bacteroidota</taxon>
        <taxon>Cytophagia</taxon>
        <taxon>Cytophagales</taxon>
        <taxon>Spirosomataceae</taxon>
        <taxon>Fibrella</taxon>
    </lineage>
</organism>
<dbReference type="Pfam" id="PF05050">
    <property type="entry name" value="Methyltransf_21"/>
    <property type="match status" value="1"/>
</dbReference>
<sequence length="256" mass="29607">METKPLVKSLSQLGDLIQSVYRRLVPDKESPTFWINKYLANTSLTIVQIGSNDGVSGDPIFKLVKKNTNWQVLFVEPVPYLFDRLKKNYTQDSRFLFENAAINDGTNQVFYSVSEDANNYIANLPPWYDQLGSFNRGNIVHHLDGILEPYIIATDVNGLTLSQLLTKNKINRLDLLHIDTEGYDYKILSQLDLKTYNPTLILFEYVHLQDAEKAEALTFLKESYHIFRFRGDFLCFAKTKMSERDFTTLKEKLITE</sequence>
<evidence type="ECO:0000259" key="1">
    <source>
        <dbReference type="Pfam" id="PF05050"/>
    </source>
</evidence>
<evidence type="ECO:0000313" key="2">
    <source>
        <dbReference type="EMBL" id="MBO0930069.1"/>
    </source>
</evidence>
<dbReference type="RefSeq" id="WP_207334032.1">
    <property type="nucleotide sequence ID" value="NZ_JAFMYU010000002.1"/>
</dbReference>
<dbReference type="AlphaFoldDB" id="A0A939JWJ7"/>
<keyword evidence="2" id="KW-0808">Transferase</keyword>
<reference evidence="2 3" key="1">
    <citation type="submission" date="2021-03" db="EMBL/GenBank/DDBJ databases">
        <title>Fibrella sp. HMF5036 genome sequencing and assembly.</title>
        <authorList>
            <person name="Kang H."/>
            <person name="Kim H."/>
            <person name="Bae S."/>
            <person name="Joh K."/>
        </authorList>
    </citation>
    <scope>NUCLEOTIDE SEQUENCE [LARGE SCALE GENOMIC DNA]</scope>
    <source>
        <strain evidence="2 3">HMF5036</strain>
    </source>
</reference>